<comment type="similarity">
    <text evidence="1 2">Belongs to the flagella basal body rod proteins family.</text>
</comment>
<keyword evidence="7" id="KW-1185">Reference proteome</keyword>
<dbReference type="EMBL" id="JACBNQ010000001">
    <property type="protein sequence ID" value="NYB72613.1"/>
    <property type="molecule type" value="Genomic_DNA"/>
</dbReference>
<evidence type="ECO:0000256" key="2">
    <source>
        <dbReference type="RuleBase" id="RU362116"/>
    </source>
</evidence>
<dbReference type="Pfam" id="PF22692">
    <property type="entry name" value="LlgE_F_G_D1"/>
    <property type="match status" value="1"/>
</dbReference>
<keyword evidence="6" id="KW-0969">Cilium</keyword>
<gene>
    <name evidence="6" type="ORF">HZF24_00500</name>
</gene>
<feature type="domain" description="Flagellar hook protein FlgE/F/G-like D1" evidence="5">
    <location>
        <begin position="89"/>
        <end position="138"/>
    </location>
</feature>
<evidence type="ECO:0000256" key="1">
    <source>
        <dbReference type="ARBA" id="ARBA00009677"/>
    </source>
</evidence>
<organism evidence="6 7">
    <name type="scientific">Sedimentibacter hydroxybenzoicus DSM 7310</name>
    <dbReference type="NCBI Taxonomy" id="1123245"/>
    <lineage>
        <taxon>Bacteria</taxon>
        <taxon>Bacillati</taxon>
        <taxon>Bacillota</taxon>
        <taxon>Tissierellia</taxon>
        <taxon>Sedimentibacter</taxon>
    </lineage>
</organism>
<sequence length="233" mass="25880">MIKAYYTATNGAISSQNYLDVLSNNMANVQTEGFKKSKGEFSDLMYTNIRGPEGTDTELKSGSGSKLNKADVVFTQGAPYYTGRSTDFAITGEGFFAVQFEDENMYTRGGSFQITNIDDENYLMYQGGYVLNSEEEPIILENTDDIIDVGVVVFNNNQDLVQAGNNLFGIANEDAEYEMLENPKVMNGFLESSNVDISEEMVKLIQIQKSFQLNSSIIRTADEIEQTINSLRG</sequence>
<keyword evidence="2" id="KW-0975">Bacterial flagellum</keyword>
<dbReference type="InterPro" id="IPR010930">
    <property type="entry name" value="Flg_bb/hook_C_dom"/>
</dbReference>
<dbReference type="InterPro" id="IPR037925">
    <property type="entry name" value="FlgE/F/G-like"/>
</dbReference>
<feature type="domain" description="Flagellar basal body rod protein N-terminal" evidence="3">
    <location>
        <begin position="6"/>
        <end position="35"/>
    </location>
</feature>
<comment type="subcellular location">
    <subcellularLocation>
        <location evidence="2">Bacterial flagellum basal body</location>
    </subcellularLocation>
</comment>
<dbReference type="Proteomes" id="UP000611629">
    <property type="component" value="Unassembled WGS sequence"/>
</dbReference>
<dbReference type="SUPFAM" id="SSF117143">
    <property type="entry name" value="Flagellar hook protein flgE"/>
    <property type="match status" value="1"/>
</dbReference>
<dbReference type="GO" id="GO:0071978">
    <property type="term" value="P:bacterial-type flagellum-dependent swarming motility"/>
    <property type="evidence" value="ECO:0007669"/>
    <property type="project" value="TreeGrafter"/>
</dbReference>
<name>A0A974BGG5_SEDHY</name>
<dbReference type="NCBIfam" id="TIGR03506">
    <property type="entry name" value="FlgEFG_subfam"/>
    <property type="match status" value="1"/>
</dbReference>
<dbReference type="Pfam" id="PF06429">
    <property type="entry name" value="Flg_bbr_C"/>
    <property type="match status" value="1"/>
</dbReference>
<evidence type="ECO:0000259" key="4">
    <source>
        <dbReference type="Pfam" id="PF06429"/>
    </source>
</evidence>
<dbReference type="PANTHER" id="PTHR30435:SF19">
    <property type="entry name" value="FLAGELLAR BASAL-BODY ROD PROTEIN FLGG"/>
    <property type="match status" value="1"/>
</dbReference>
<comment type="caution">
    <text evidence="6">The sequence shown here is derived from an EMBL/GenBank/DDBJ whole genome shotgun (WGS) entry which is preliminary data.</text>
</comment>
<dbReference type="InterPro" id="IPR020013">
    <property type="entry name" value="Flagellar_FlgE/F/G"/>
</dbReference>
<keyword evidence="6" id="KW-0282">Flagellum</keyword>
<keyword evidence="6" id="KW-0966">Cell projection</keyword>
<evidence type="ECO:0000313" key="7">
    <source>
        <dbReference type="Proteomes" id="UP000611629"/>
    </source>
</evidence>
<dbReference type="GO" id="GO:0009425">
    <property type="term" value="C:bacterial-type flagellum basal body"/>
    <property type="evidence" value="ECO:0007669"/>
    <property type="project" value="UniProtKB-SubCell"/>
</dbReference>
<proteinExistence type="inferred from homology"/>
<dbReference type="InterPro" id="IPR053967">
    <property type="entry name" value="LlgE_F_G-like_D1"/>
</dbReference>
<feature type="domain" description="Flagellar basal-body/hook protein C-terminal" evidence="4">
    <location>
        <begin position="187"/>
        <end position="231"/>
    </location>
</feature>
<evidence type="ECO:0000259" key="5">
    <source>
        <dbReference type="Pfam" id="PF22692"/>
    </source>
</evidence>
<dbReference type="AlphaFoldDB" id="A0A974BGG5"/>
<dbReference type="PANTHER" id="PTHR30435">
    <property type="entry name" value="FLAGELLAR PROTEIN"/>
    <property type="match status" value="1"/>
</dbReference>
<protein>
    <submittedName>
        <fullName evidence="6">Flagellar hook-basal body protein</fullName>
    </submittedName>
</protein>
<dbReference type="InterPro" id="IPR001444">
    <property type="entry name" value="Flag_bb_rod_N"/>
</dbReference>
<reference evidence="6" key="1">
    <citation type="submission" date="2020-07" db="EMBL/GenBank/DDBJ databases">
        <title>Genomic analysis of a strain of Sedimentibacter Hydroxybenzoicus DSM7310.</title>
        <authorList>
            <person name="Ma S."/>
        </authorList>
    </citation>
    <scope>NUCLEOTIDE SEQUENCE</scope>
    <source>
        <strain evidence="6">DSM 7310</strain>
    </source>
</reference>
<dbReference type="Pfam" id="PF00460">
    <property type="entry name" value="Flg_bb_rod"/>
    <property type="match status" value="1"/>
</dbReference>
<accession>A0A974BGG5</accession>
<evidence type="ECO:0000259" key="3">
    <source>
        <dbReference type="Pfam" id="PF00460"/>
    </source>
</evidence>
<evidence type="ECO:0000313" key="6">
    <source>
        <dbReference type="EMBL" id="NYB72613.1"/>
    </source>
</evidence>
<dbReference type="RefSeq" id="WP_179236301.1">
    <property type="nucleotide sequence ID" value="NZ_JACBNQ010000001.1"/>
</dbReference>